<dbReference type="Pfam" id="PF00856">
    <property type="entry name" value="SET"/>
    <property type="match status" value="1"/>
</dbReference>
<evidence type="ECO:0000313" key="3">
    <source>
        <dbReference type="EMBL" id="KAK3873503.1"/>
    </source>
</evidence>
<dbReference type="EMBL" id="JAWQEG010002215">
    <property type="protein sequence ID" value="KAK3873503.1"/>
    <property type="molecule type" value="Genomic_DNA"/>
</dbReference>
<feature type="compositionally biased region" description="Basic and acidic residues" evidence="1">
    <location>
        <begin position="570"/>
        <end position="660"/>
    </location>
</feature>
<dbReference type="SUPFAM" id="SSF82199">
    <property type="entry name" value="SET domain"/>
    <property type="match status" value="1"/>
</dbReference>
<evidence type="ECO:0000259" key="2">
    <source>
        <dbReference type="PROSITE" id="PS50280"/>
    </source>
</evidence>
<dbReference type="GO" id="GO:0008276">
    <property type="term" value="F:protein methyltransferase activity"/>
    <property type="evidence" value="ECO:0007669"/>
    <property type="project" value="UniProtKB-ARBA"/>
</dbReference>
<dbReference type="Gene3D" id="2.170.270.10">
    <property type="entry name" value="SET domain"/>
    <property type="match status" value="1"/>
</dbReference>
<dbReference type="InterPro" id="IPR053010">
    <property type="entry name" value="SET_SmydA-8"/>
</dbReference>
<dbReference type="Gene3D" id="6.10.140.2220">
    <property type="match status" value="1"/>
</dbReference>
<dbReference type="PROSITE" id="PS50280">
    <property type="entry name" value="SET"/>
    <property type="match status" value="1"/>
</dbReference>
<protein>
    <recommendedName>
        <fullName evidence="2">SET domain-containing protein</fullName>
    </recommendedName>
</protein>
<evidence type="ECO:0000313" key="4">
    <source>
        <dbReference type="Proteomes" id="UP001286313"/>
    </source>
</evidence>
<dbReference type="InterPro" id="IPR046341">
    <property type="entry name" value="SET_dom_sf"/>
</dbReference>
<dbReference type="Proteomes" id="UP001286313">
    <property type="component" value="Unassembled WGS sequence"/>
</dbReference>
<dbReference type="Gene3D" id="1.10.220.160">
    <property type="match status" value="1"/>
</dbReference>
<reference evidence="3" key="1">
    <citation type="submission" date="2023-10" db="EMBL/GenBank/DDBJ databases">
        <title>Genome assemblies of two species of porcelain crab, Petrolisthes cinctipes and Petrolisthes manimaculis (Anomura: Porcellanidae).</title>
        <authorList>
            <person name="Angst P."/>
        </authorList>
    </citation>
    <scope>NUCLEOTIDE SEQUENCE</scope>
    <source>
        <strain evidence="3">PB745_01</strain>
        <tissue evidence="3">Gill</tissue>
    </source>
</reference>
<dbReference type="AlphaFoldDB" id="A0AAE1KIB6"/>
<comment type="caution">
    <text evidence="3">The sequence shown here is derived from an EMBL/GenBank/DDBJ whole genome shotgun (WGS) entry which is preliminary data.</text>
</comment>
<dbReference type="GO" id="GO:0008170">
    <property type="term" value="F:N-methyltransferase activity"/>
    <property type="evidence" value="ECO:0007669"/>
    <property type="project" value="UniProtKB-ARBA"/>
</dbReference>
<dbReference type="InterPro" id="IPR001214">
    <property type="entry name" value="SET_dom"/>
</dbReference>
<keyword evidence="4" id="KW-1185">Reference proteome</keyword>
<organism evidence="3 4">
    <name type="scientific">Petrolisthes cinctipes</name>
    <name type="common">Flat porcelain crab</name>
    <dbReference type="NCBI Taxonomy" id="88211"/>
    <lineage>
        <taxon>Eukaryota</taxon>
        <taxon>Metazoa</taxon>
        <taxon>Ecdysozoa</taxon>
        <taxon>Arthropoda</taxon>
        <taxon>Crustacea</taxon>
        <taxon>Multicrustacea</taxon>
        <taxon>Malacostraca</taxon>
        <taxon>Eumalacostraca</taxon>
        <taxon>Eucarida</taxon>
        <taxon>Decapoda</taxon>
        <taxon>Pleocyemata</taxon>
        <taxon>Anomura</taxon>
        <taxon>Galatheoidea</taxon>
        <taxon>Porcellanidae</taxon>
        <taxon>Petrolisthes</taxon>
    </lineage>
</organism>
<feature type="domain" description="SET" evidence="2">
    <location>
        <begin position="114"/>
        <end position="347"/>
    </location>
</feature>
<gene>
    <name evidence="3" type="ORF">Pcinc_021471</name>
</gene>
<dbReference type="GO" id="GO:0008757">
    <property type="term" value="F:S-adenosylmethionine-dependent methyltransferase activity"/>
    <property type="evidence" value="ECO:0007669"/>
    <property type="project" value="UniProtKB-ARBA"/>
</dbReference>
<dbReference type="PANTHER" id="PTHR46455:SF3">
    <property type="entry name" value="SET AND MYND DOMAIN CONTAINING, ARTHROPOD-SPECIFIC, MEMBER 9, ISOFORM A-RELATED"/>
    <property type="match status" value="1"/>
</dbReference>
<feature type="compositionally biased region" description="Basic and acidic residues" evidence="1">
    <location>
        <begin position="526"/>
        <end position="558"/>
    </location>
</feature>
<dbReference type="PANTHER" id="PTHR46455">
    <property type="entry name" value="SET AND MYND DOMAIN CONTAINING, ARTHROPOD-SPECIFIC, MEMBER 4, ISOFORM A"/>
    <property type="match status" value="1"/>
</dbReference>
<name>A0AAE1KIB6_PETCI</name>
<proteinExistence type="predicted"/>
<evidence type="ECO:0000256" key="1">
    <source>
        <dbReference type="SAM" id="MobiDB-lite"/>
    </source>
</evidence>
<feature type="region of interest" description="Disordered" evidence="1">
    <location>
        <begin position="526"/>
        <end position="667"/>
    </location>
</feature>
<dbReference type="CDD" id="cd20071">
    <property type="entry name" value="SET_SMYD"/>
    <property type="match status" value="1"/>
</dbReference>
<accession>A0AAE1KIB6</accession>
<sequence>MEVQQQDRGHSKCLLDSFGQTQKYNPPSAPQHTLCTLQHHHAPIATQNHTHTTIDHHVSTTPHHNHIPSMPQHYPPTTVQHHTPNTPYHDTPTASHHHISTTPLHHITTIHDHQKVDIKWTPQYGRYLVASRDISAGEVLLREAPLLVLPKLDSNPTCLSCLKRLKHEDWCGCGGCGGPLCHPHCPGTNHMAEECSLLRRLGLREAPHIDALLKELNILIGPLRLLLLMQESLSAKDILLSLESHKEKRLKMAIGNFIQEHILGGLRSRLGLEVNPDTVHHVCGVLDTNAFEVSLDQGDRGRALCVLASMMNHSCLPNAQRWYSEGQIIVQASRDIAEGCPILINYTQTLWGTQARATHLSTFKMFLCKCERCADPTELGSHLSSVRCRECDDDLLVPPAESRGHWKCHGCGVGVDNDTVEIMVRAGAGALSKLREADITTASLILEHLKNILGHSHYVVMQAKQALLHAIVMNSKLQDLASEDLKKAVYLSQDLLDLTFLVEPGLTRLRGLLLYQLAEAHTELLGRGESAEEHKGGKTPKDDVGSRKSEGRMEKSLEDGTSLEGKVKKKQEEEESRKGKGERSQVDGKSLKGKRENIRGEGESKEEKIKGEGESKEEKIKGKGERKEEKIKGKGERKEEKIKGEGESKEGGERRKEAQSRDVPISPQHIQRLLNQVKECESILQFDRLLPNVQDLSSRVQVLAAHHLHV</sequence>
<dbReference type="SMART" id="SM00317">
    <property type="entry name" value="SET"/>
    <property type="match status" value="1"/>
</dbReference>